<evidence type="ECO:0000256" key="1">
    <source>
        <dbReference type="SAM" id="Phobius"/>
    </source>
</evidence>
<dbReference type="AlphaFoldDB" id="A0A562E0W7"/>
<feature type="transmembrane region" description="Helical" evidence="1">
    <location>
        <begin position="110"/>
        <end position="130"/>
    </location>
</feature>
<sequence length="173" mass="18912">MDGTGHRDDAEWNYRVRGETETQRLDRNWSNLLQELRVVQTGVQLLTGFLLTLPFQQRFEGLSDAQEVIYLATVALSVTAVIMLVAPVGLHRLLFRQHALSTLVATGQRLAIAGLTALGLALVGVVLLIFSVVVNMPVAIVAAAVATLMFFGLWIVPSFRNRLGTGGDIRTSR</sequence>
<feature type="transmembrane region" description="Helical" evidence="1">
    <location>
        <begin position="68"/>
        <end position="90"/>
    </location>
</feature>
<keyword evidence="1" id="KW-0812">Transmembrane</keyword>
<feature type="transmembrane region" description="Helical" evidence="1">
    <location>
        <begin position="136"/>
        <end position="156"/>
    </location>
</feature>
<organism evidence="2 3">
    <name type="scientific">Rhodococcus rhodochrous J45</name>
    <dbReference type="NCBI Taxonomy" id="935266"/>
    <lineage>
        <taxon>Bacteria</taxon>
        <taxon>Bacillati</taxon>
        <taxon>Actinomycetota</taxon>
        <taxon>Actinomycetes</taxon>
        <taxon>Mycobacteriales</taxon>
        <taxon>Nocardiaceae</taxon>
        <taxon>Rhodococcus</taxon>
    </lineage>
</organism>
<evidence type="ECO:0008006" key="4">
    <source>
        <dbReference type="Google" id="ProtNLM"/>
    </source>
</evidence>
<gene>
    <name evidence="2" type="ORF">L618_000300000630</name>
</gene>
<evidence type="ECO:0000313" key="3">
    <source>
        <dbReference type="Proteomes" id="UP000317573"/>
    </source>
</evidence>
<keyword evidence="1" id="KW-1133">Transmembrane helix</keyword>
<proteinExistence type="predicted"/>
<dbReference type="RefSeq" id="WP_016692230.1">
    <property type="nucleotide sequence ID" value="NZ_VLJT01000028.1"/>
</dbReference>
<dbReference type="InterPro" id="IPR046291">
    <property type="entry name" value="DUF6328"/>
</dbReference>
<protein>
    <recommendedName>
        <fullName evidence="4">Sodium:proton antiporter</fullName>
    </recommendedName>
</protein>
<name>A0A562E0W7_RHORH</name>
<dbReference type="Pfam" id="PF19853">
    <property type="entry name" value="DUF6328"/>
    <property type="match status" value="1"/>
</dbReference>
<reference evidence="2 3" key="1">
    <citation type="submission" date="2019-07" db="EMBL/GenBank/DDBJ databases">
        <title>Genome sequencing of lignin-degrading bacterial isolates.</title>
        <authorList>
            <person name="Gladden J."/>
        </authorList>
    </citation>
    <scope>NUCLEOTIDE SEQUENCE [LARGE SCALE GENOMIC DNA]</scope>
    <source>
        <strain evidence="2 3">J45</strain>
    </source>
</reference>
<evidence type="ECO:0000313" key="2">
    <source>
        <dbReference type="EMBL" id="TWH15490.1"/>
    </source>
</evidence>
<accession>A0A562E0W7</accession>
<dbReference type="Proteomes" id="UP000317573">
    <property type="component" value="Unassembled WGS sequence"/>
</dbReference>
<keyword evidence="1" id="KW-0472">Membrane</keyword>
<dbReference type="EMBL" id="VLJT01000028">
    <property type="protein sequence ID" value="TWH15490.1"/>
    <property type="molecule type" value="Genomic_DNA"/>
</dbReference>
<comment type="caution">
    <text evidence="2">The sequence shown here is derived from an EMBL/GenBank/DDBJ whole genome shotgun (WGS) entry which is preliminary data.</text>
</comment>